<reference evidence="3" key="3">
    <citation type="journal article" date="2017" name="Nature">
        <title>Genome sequence of the progenitor of the wheat D genome Aegilops tauschii.</title>
        <authorList>
            <person name="Luo M.C."/>
            <person name="Gu Y.Q."/>
            <person name="Puiu D."/>
            <person name="Wang H."/>
            <person name="Twardziok S.O."/>
            <person name="Deal K.R."/>
            <person name="Huo N."/>
            <person name="Zhu T."/>
            <person name="Wang L."/>
            <person name="Wang Y."/>
            <person name="McGuire P.E."/>
            <person name="Liu S."/>
            <person name="Long H."/>
            <person name="Ramasamy R.K."/>
            <person name="Rodriguez J.C."/>
            <person name="Van S.L."/>
            <person name="Yuan L."/>
            <person name="Wang Z."/>
            <person name="Xia Z."/>
            <person name="Xiao L."/>
            <person name="Anderson O.D."/>
            <person name="Ouyang S."/>
            <person name="Liang Y."/>
            <person name="Zimin A.V."/>
            <person name="Pertea G."/>
            <person name="Qi P."/>
            <person name="Bennetzen J.L."/>
            <person name="Dai X."/>
            <person name="Dawson M.W."/>
            <person name="Muller H.G."/>
            <person name="Kugler K."/>
            <person name="Rivarola-Duarte L."/>
            <person name="Spannagl M."/>
            <person name="Mayer K.F.X."/>
            <person name="Lu F.H."/>
            <person name="Bevan M.W."/>
            <person name="Leroy P."/>
            <person name="Li P."/>
            <person name="You F.M."/>
            <person name="Sun Q."/>
            <person name="Liu Z."/>
            <person name="Lyons E."/>
            <person name="Wicker T."/>
            <person name="Salzberg S.L."/>
            <person name="Devos K.M."/>
            <person name="Dvorak J."/>
        </authorList>
    </citation>
    <scope>NUCLEOTIDE SEQUENCE [LARGE SCALE GENOMIC DNA]</scope>
    <source>
        <strain evidence="3">cv. AL8/78</strain>
    </source>
</reference>
<dbReference type="FunFam" id="2.60.200.20:FF:000053">
    <property type="entry name" value="Os06g0275900 protein"/>
    <property type="match status" value="1"/>
</dbReference>
<name>A0A453RBZ7_AEGTS</name>
<dbReference type="CDD" id="cd22677">
    <property type="entry name" value="FHA_Kanadaptin"/>
    <property type="match status" value="1"/>
</dbReference>
<accession>A0A453RBZ7</accession>
<dbReference type="InterPro" id="IPR008984">
    <property type="entry name" value="SMAD_FHA_dom_sf"/>
</dbReference>
<evidence type="ECO:0000259" key="2">
    <source>
        <dbReference type="PROSITE" id="PS50006"/>
    </source>
</evidence>
<evidence type="ECO:0000313" key="3">
    <source>
        <dbReference type="EnsemblPlants" id="AET7Gv20531500.4"/>
    </source>
</evidence>
<dbReference type="PROSITE" id="PS50006">
    <property type="entry name" value="FHA_DOMAIN"/>
    <property type="match status" value="1"/>
</dbReference>
<reference evidence="4" key="2">
    <citation type="journal article" date="2017" name="Nat. Plants">
        <title>The Aegilops tauschii genome reveals multiple impacts of transposons.</title>
        <authorList>
            <person name="Zhao G."/>
            <person name="Zou C."/>
            <person name="Li K."/>
            <person name="Wang K."/>
            <person name="Li T."/>
            <person name="Gao L."/>
            <person name="Zhang X."/>
            <person name="Wang H."/>
            <person name="Yang Z."/>
            <person name="Liu X."/>
            <person name="Jiang W."/>
            <person name="Mao L."/>
            <person name="Kong X."/>
            <person name="Jiao Y."/>
            <person name="Jia J."/>
        </authorList>
    </citation>
    <scope>NUCLEOTIDE SEQUENCE [LARGE SCALE GENOMIC DNA]</scope>
    <source>
        <strain evidence="4">cv. AL8/78</strain>
    </source>
</reference>
<sequence>GSAKPSPSSSMPPPPPPRPSPQPEAEASPPPPSSESELSADGSANPSPSDSSAGEERNPGGDTEMAEEAPPEQRQPPRPRAPYAIPDWSAAPEHPFFLEVLKEGRIFENLDVSKKGAYMFGRIDLCDFMLEHPTISRFHAVLQFRNDGQVFLYDLGSTHGSSINKTQVKKKMYTPIHVGDVIRFGQSSRLYIFQGPSELMPPEKDMQKLRDAKIRQNMLDREASLLRAKTQAALADGISWGMSEDAPEEDGEV</sequence>
<dbReference type="InterPro" id="IPR050923">
    <property type="entry name" value="Cell_Proc_Reg/RNA_Proc"/>
</dbReference>
<dbReference type="EnsemblPlants" id="AET7Gv20531500.4">
    <property type="protein sequence ID" value="AET7Gv20531500.4"/>
    <property type="gene ID" value="AET7Gv20531500"/>
</dbReference>
<dbReference type="SUPFAM" id="SSF49879">
    <property type="entry name" value="SMAD/FHA domain"/>
    <property type="match status" value="1"/>
</dbReference>
<organism evidence="3 4">
    <name type="scientific">Aegilops tauschii subsp. strangulata</name>
    <name type="common">Goatgrass</name>
    <dbReference type="NCBI Taxonomy" id="200361"/>
    <lineage>
        <taxon>Eukaryota</taxon>
        <taxon>Viridiplantae</taxon>
        <taxon>Streptophyta</taxon>
        <taxon>Embryophyta</taxon>
        <taxon>Tracheophyta</taxon>
        <taxon>Spermatophyta</taxon>
        <taxon>Magnoliopsida</taxon>
        <taxon>Liliopsida</taxon>
        <taxon>Poales</taxon>
        <taxon>Poaceae</taxon>
        <taxon>BOP clade</taxon>
        <taxon>Pooideae</taxon>
        <taxon>Triticodae</taxon>
        <taxon>Triticeae</taxon>
        <taxon>Triticinae</taxon>
        <taxon>Aegilops</taxon>
    </lineage>
</organism>
<dbReference type="AlphaFoldDB" id="A0A453RBZ7"/>
<dbReference type="Pfam" id="PF00498">
    <property type="entry name" value="FHA"/>
    <property type="match status" value="1"/>
</dbReference>
<reference evidence="3" key="5">
    <citation type="journal article" date="2021" name="G3 (Bethesda)">
        <title>Aegilops tauschii genome assembly Aet v5.0 features greater sequence contiguity and improved annotation.</title>
        <authorList>
            <person name="Wang L."/>
            <person name="Zhu T."/>
            <person name="Rodriguez J.C."/>
            <person name="Deal K.R."/>
            <person name="Dubcovsky J."/>
            <person name="McGuire P.E."/>
            <person name="Lux T."/>
            <person name="Spannagl M."/>
            <person name="Mayer K.F.X."/>
            <person name="Baldrich P."/>
            <person name="Meyers B.C."/>
            <person name="Huo N."/>
            <person name="Gu Y.Q."/>
            <person name="Zhou H."/>
            <person name="Devos K.M."/>
            <person name="Bennetzen J.L."/>
            <person name="Unver T."/>
            <person name="Budak H."/>
            <person name="Gulick P.J."/>
            <person name="Galiba G."/>
            <person name="Kalapos B."/>
            <person name="Nelson D.R."/>
            <person name="Li P."/>
            <person name="You F.M."/>
            <person name="Luo M.C."/>
            <person name="Dvorak J."/>
        </authorList>
    </citation>
    <scope>NUCLEOTIDE SEQUENCE [LARGE SCALE GENOMIC DNA]</scope>
    <source>
        <strain evidence="3">cv. AL8/78</strain>
    </source>
</reference>
<dbReference type="InterPro" id="IPR000253">
    <property type="entry name" value="FHA_dom"/>
</dbReference>
<feature type="region of interest" description="Disordered" evidence="1">
    <location>
        <begin position="1"/>
        <end position="86"/>
    </location>
</feature>
<dbReference type="PANTHER" id="PTHR23308">
    <property type="entry name" value="NUCLEAR INHIBITOR OF PROTEIN PHOSPHATASE-1"/>
    <property type="match status" value="1"/>
</dbReference>
<evidence type="ECO:0000313" key="4">
    <source>
        <dbReference type="Proteomes" id="UP000015105"/>
    </source>
</evidence>
<keyword evidence="4" id="KW-1185">Reference proteome</keyword>
<dbReference type="SMART" id="SM00240">
    <property type="entry name" value="FHA"/>
    <property type="match status" value="1"/>
</dbReference>
<feature type="compositionally biased region" description="Polar residues" evidence="1">
    <location>
        <begin position="42"/>
        <end position="52"/>
    </location>
</feature>
<dbReference type="Gramene" id="AET7Gv20531500.4">
    <property type="protein sequence ID" value="AET7Gv20531500.4"/>
    <property type="gene ID" value="AET7Gv20531500"/>
</dbReference>
<reference evidence="4" key="1">
    <citation type="journal article" date="2014" name="Science">
        <title>Ancient hybridizations among the ancestral genomes of bread wheat.</title>
        <authorList>
            <consortium name="International Wheat Genome Sequencing Consortium,"/>
            <person name="Marcussen T."/>
            <person name="Sandve S.R."/>
            <person name="Heier L."/>
            <person name="Spannagl M."/>
            <person name="Pfeifer M."/>
            <person name="Jakobsen K.S."/>
            <person name="Wulff B.B."/>
            <person name="Steuernagel B."/>
            <person name="Mayer K.F."/>
            <person name="Olsen O.A."/>
        </authorList>
    </citation>
    <scope>NUCLEOTIDE SEQUENCE [LARGE SCALE GENOMIC DNA]</scope>
    <source>
        <strain evidence="4">cv. AL8/78</strain>
    </source>
</reference>
<protein>
    <recommendedName>
        <fullName evidence="2">FHA domain-containing protein</fullName>
    </recommendedName>
</protein>
<proteinExistence type="predicted"/>
<dbReference type="Proteomes" id="UP000015105">
    <property type="component" value="Chromosome 7D"/>
</dbReference>
<feature type="compositionally biased region" description="Pro residues" evidence="1">
    <location>
        <begin position="10"/>
        <end position="33"/>
    </location>
</feature>
<reference evidence="3" key="4">
    <citation type="submission" date="2019-03" db="UniProtKB">
        <authorList>
            <consortium name="EnsemblPlants"/>
        </authorList>
    </citation>
    <scope>IDENTIFICATION</scope>
</reference>
<feature type="domain" description="FHA" evidence="2">
    <location>
        <begin position="118"/>
        <end position="168"/>
    </location>
</feature>
<evidence type="ECO:0000256" key="1">
    <source>
        <dbReference type="SAM" id="MobiDB-lite"/>
    </source>
</evidence>
<dbReference type="Gene3D" id="2.60.200.20">
    <property type="match status" value="1"/>
</dbReference>